<reference evidence="2" key="1">
    <citation type="submission" date="2016-04" db="EMBL/GenBank/DDBJ databases">
        <authorList>
            <person name="Evans L.H."/>
            <person name="Alamgir A."/>
            <person name="Owens N."/>
            <person name="Weber N.D."/>
            <person name="Virtaneva K."/>
            <person name="Barbian K."/>
            <person name="Babar A."/>
            <person name="Rosenke K."/>
        </authorList>
    </citation>
    <scope>NUCLEOTIDE SEQUENCE</scope>
    <source>
        <strain evidence="2">86</strain>
    </source>
</reference>
<dbReference type="AlphaFoldDB" id="A0A212KER1"/>
<dbReference type="PANTHER" id="PTHR37298:SF1">
    <property type="entry name" value="UPF0111 PROTEIN YKAA"/>
    <property type="match status" value="1"/>
</dbReference>
<dbReference type="PANTHER" id="PTHR37298">
    <property type="entry name" value="UPF0111 PROTEIN YKAA"/>
    <property type="match status" value="1"/>
</dbReference>
<organism evidence="2">
    <name type="scientific">uncultured Eubacteriales bacterium</name>
    <dbReference type="NCBI Taxonomy" id="172733"/>
    <lineage>
        <taxon>Bacteria</taxon>
        <taxon>Bacillati</taxon>
        <taxon>Bacillota</taxon>
        <taxon>Clostridia</taxon>
        <taxon>Eubacteriales</taxon>
        <taxon>environmental samples</taxon>
    </lineage>
</organism>
<comment type="similarity">
    <text evidence="1">Belongs to the UPF0111 family.</text>
</comment>
<dbReference type="InterPro" id="IPR038078">
    <property type="entry name" value="PhoU-like_sf"/>
</dbReference>
<proteinExistence type="inferred from homology"/>
<dbReference type="Gene3D" id="1.20.58.220">
    <property type="entry name" value="Phosphate transport system protein phou homolog 2, domain 2"/>
    <property type="match status" value="1"/>
</dbReference>
<evidence type="ECO:0000313" key="2">
    <source>
        <dbReference type="EMBL" id="SBW10015.1"/>
    </source>
</evidence>
<evidence type="ECO:0000256" key="1">
    <source>
        <dbReference type="ARBA" id="ARBA00008591"/>
    </source>
</evidence>
<sequence length="206" mass="23698">MSKKNSPYFDDFIAMAEFSCQAAEYLHKVMTDYRPDTLDQRREEMHQIEHTADAAKHSMMARLNKEFVTPIDREDIIQLANELDNVTDKIDDILIRMYMYNIKAVRPAAIAFTDVIVRCCRALQLAITEFPNFQRSNTLIPAIINVNTAEEEGDSLYMDAVRDLYQSVSNPIEVTAWSELFDRLEDCCDACEHVADSMEIIVLKNS</sequence>
<dbReference type="InterPro" id="IPR018445">
    <property type="entry name" value="Put_Phosphate_transp_reg"/>
</dbReference>
<name>A0A212KER1_9FIRM</name>
<accession>A0A212KER1</accession>
<dbReference type="EMBL" id="FLUN01000001">
    <property type="protein sequence ID" value="SBW10015.1"/>
    <property type="molecule type" value="Genomic_DNA"/>
</dbReference>
<dbReference type="Pfam" id="PF01865">
    <property type="entry name" value="PhoU_div"/>
    <property type="match status" value="1"/>
</dbReference>
<gene>
    <name evidence="2" type="ORF">KL86CLO1_12812</name>
</gene>
<protein>
    <submittedName>
        <fullName evidence="2">Phosphate transport regulator related to PhoU</fullName>
    </submittedName>
</protein>
<dbReference type="InterPro" id="IPR052912">
    <property type="entry name" value="UPF0111_domain"/>
</dbReference>